<gene>
    <name evidence="1" type="ORF">HME9304_03307</name>
</gene>
<dbReference type="AlphaFoldDB" id="A0A2Z4LWB9"/>
<keyword evidence="2" id="KW-1185">Reference proteome</keyword>
<dbReference type="EMBL" id="CP030104">
    <property type="protein sequence ID" value="AWX46275.1"/>
    <property type="molecule type" value="Genomic_DNA"/>
</dbReference>
<proteinExistence type="predicted"/>
<name>A0A2Z4LWB9_9FLAO</name>
<dbReference type="KEGG" id="spon:HME9304_03307"/>
<evidence type="ECO:0000313" key="2">
    <source>
        <dbReference type="Proteomes" id="UP000248536"/>
    </source>
</evidence>
<evidence type="ECO:0000313" key="1">
    <source>
        <dbReference type="EMBL" id="AWX46275.1"/>
    </source>
</evidence>
<sequence length="33" mass="3817">MLGLETIMEDDIRCYDQNSKVKYLLQINQTAIG</sequence>
<accession>A0A2Z4LWB9</accession>
<reference evidence="1 2" key="1">
    <citation type="submission" date="2018-06" db="EMBL/GenBank/DDBJ databases">
        <title>Spongiibacterium sp. HME9304 Genome sequencing and assembly.</title>
        <authorList>
            <person name="Kang H."/>
            <person name="Kim H."/>
            <person name="Joh K."/>
        </authorList>
    </citation>
    <scope>NUCLEOTIDE SEQUENCE [LARGE SCALE GENOMIC DNA]</scope>
    <source>
        <strain evidence="1 2">HME9304</strain>
    </source>
</reference>
<protein>
    <submittedName>
        <fullName evidence="1">Uncharacterized protein</fullName>
    </submittedName>
</protein>
<organism evidence="1 2">
    <name type="scientific">Flagellimonas maritima</name>
    <dbReference type="NCBI Taxonomy" id="1383885"/>
    <lineage>
        <taxon>Bacteria</taxon>
        <taxon>Pseudomonadati</taxon>
        <taxon>Bacteroidota</taxon>
        <taxon>Flavobacteriia</taxon>
        <taxon>Flavobacteriales</taxon>
        <taxon>Flavobacteriaceae</taxon>
        <taxon>Flagellimonas</taxon>
    </lineage>
</organism>
<dbReference type="Proteomes" id="UP000248536">
    <property type="component" value="Chromosome"/>
</dbReference>